<name>A0ABR3IYB2_9AGAR</name>
<feature type="region of interest" description="Disordered" evidence="1">
    <location>
        <begin position="214"/>
        <end position="237"/>
    </location>
</feature>
<comment type="caution">
    <text evidence="2">The sequence shown here is derived from an EMBL/GenBank/DDBJ whole genome shotgun (WGS) entry which is preliminary data.</text>
</comment>
<feature type="compositionally biased region" description="Low complexity" evidence="1">
    <location>
        <begin position="224"/>
        <end position="237"/>
    </location>
</feature>
<protein>
    <submittedName>
        <fullName evidence="2">Uncharacterized protein</fullName>
    </submittedName>
</protein>
<proteinExistence type="predicted"/>
<evidence type="ECO:0000313" key="2">
    <source>
        <dbReference type="EMBL" id="KAL0948361.1"/>
    </source>
</evidence>
<dbReference type="EMBL" id="JASNQZ010000014">
    <property type="protein sequence ID" value="KAL0948361.1"/>
    <property type="molecule type" value="Genomic_DNA"/>
</dbReference>
<evidence type="ECO:0000256" key="1">
    <source>
        <dbReference type="SAM" id="MobiDB-lite"/>
    </source>
</evidence>
<evidence type="ECO:0000313" key="3">
    <source>
        <dbReference type="Proteomes" id="UP001556367"/>
    </source>
</evidence>
<gene>
    <name evidence="2" type="ORF">HGRIS_010943</name>
</gene>
<dbReference type="Proteomes" id="UP001556367">
    <property type="component" value="Unassembled WGS sequence"/>
</dbReference>
<sequence>MSTALMWPKIQAVVSECLLTISRLHGVKTLDVNFLQSKERLKDAQTSEEIQDIFQRVRPSGDSPIEPVLSRHLQGYERTLLSTNPRDGGQHRKPMHYFILVENLSSHDRRKLEKMLLDYLGPQNFPQNQIRICLFHMGWYNPFPREEFKLLRQNVAQLDIRNIMISLAPDSSSEVPESDDDLTSRIAAALAEIFAADYGGSLKVEDVTDQLLDATSSPLPSPRLPSASSKSRRSPVSLLDPREAELLSALESPLAKSVSPEQVEEWTVVLRRIVVGKTQATDEIYCTAIAVLDDVDRLKSVFTKEVLEKSGLRSIIRQLSTAEDIQEEATSRLWLSQKATELHQFWRTRFRDDERTSDAAASRSRNQ</sequence>
<keyword evidence="3" id="KW-1185">Reference proteome</keyword>
<reference evidence="3" key="1">
    <citation type="submission" date="2024-06" db="EMBL/GenBank/DDBJ databases">
        <title>Multi-omics analyses provide insights into the biosynthesis of the anticancer antibiotic pleurotin in Hohenbuehelia grisea.</title>
        <authorList>
            <person name="Weaver J.A."/>
            <person name="Alberti F."/>
        </authorList>
    </citation>
    <scope>NUCLEOTIDE SEQUENCE [LARGE SCALE GENOMIC DNA]</scope>
    <source>
        <strain evidence="3">T-177</strain>
    </source>
</reference>
<organism evidence="2 3">
    <name type="scientific">Hohenbuehelia grisea</name>
    <dbReference type="NCBI Taxonomy" id="104357"/>
    <lineage>
        <taxon>Eukaryota</taxon>
        <taxon>Fungi</taxon>
        <taxon>Dikarya</taxon>
        <taxon>Basidiomycota</taxon>
        <taxon>Agaricomycotina</taxon>
        <taxon>Agaricomycetes</taxon>
        <taxon>Agaricomycetidae</taxon>
        <taxon>Agaricales</taxon>
        <taxon>Pleurotineae</taxon>
        <taxon>Pleurotaceae</taxon>
        <taxon>Hohenbuehelia</taxon>
    </lineage>
</organism>
<accession>A0ABR3IYB2</accession>